<dbReference type="Gene3D" id="3.40.190.10">
    <property type="entry name" value="Periplasmic binding protein-like II"/>
    <property type="match status" value="2"/>
</dbReference>
<dbReference type="SUPFAM" id="SSF53850">
    <property type="entry name" value="Periplasmic binding protein-like II"/>
    <property type="match status" value="1"/>
</dbReference>
<comment type="caution">
    <text evidence="5">The sequence shown here is derived from an EMBL/GenBank/DDBJ whole genome shotgun (WGS) entry which is preliminary data.</text>
</comment>
<reference evidence="5" key="1">
    <citation type="submission" date="2023-08" db="EMBL/GenBank/DDBJ databases">
        <title>Black Yeasts Isolated from many extreme environments.</title>
        <authorList>
            <person name="Coleine C."/>
            <person name="Stajich J.E."/>
            <person name="Selbmann L."/>
        </authorList>
    </citation>
    <scope>NUCLEOTIDE SEQUENCE</scope>
    <source>
        <strain evidence="5">CCFEE 5810</strain>
    </source>
</reference>
<evidence type="ECO:0000313" key="6">
    <source>
        <dbReference type="Proteomes" id="UP001310594"/>
    </source>
</evidence>
<dbReference type="GO" id="GO:0042597">
    <property type="term" value="C:periplasmic space"/>
    <property type="evidence" value="ECO:0007669"/>
    <property type="project" value="UniProtKB-SubCell"/>
</dbReference>
<evidence type="ECO:0000256" key="2">
    <source>
        <dbReference type="ARBA" id="ARBA00010742"/>
    </source>
</evidence>
<dbReference type="CDD" id="cd13637">
    <property type="entry name" value="PBP2_Ca3427_like"/>
    <property type="match status" value="1"/>
</dbReference>
<evidence type="ECO:0000259" key="4">
    <source>
        <dbReference type="Pfam" id="PF22384"/>
    </source>
</evidence>
<sequence>MTAKRLRIAYIPEHFSTPLHFAAKHYALDADLVSEPLGTGALTARLKADTSDDQAVDVAIGLTEGFVADLGKNGGKDGVKYGLAGTYVTSPLCWAISTGADRKDVTSVESLNGKKVGVSRIGSGSYVMSYVLADQQGWLKQGEEPFGVEVIGDFAALRKSVRQEGGKPSTEFFMWEHFTTKWAWDNGELKKVGEIYTPWPSWMIAARSSIDQKQLEDLMGKLNAGVKHYHEESEEAVEHITSTMKYSKEDAEAWMKTVKFSDDVKGVDGKVVDDTVSVLQKAGVLKAEAGGSEEMIAIKRA</sequence>
<dbReference type="Pfam" id="PF22384">
    <property type="entry name" value="PBP2_Ca3427_like"/>
    <property type="match status" value="1"/>
</dbReference>
<protein>
    <recommendedName>
        <fullName evidence="4">Ca3427-like PBP 2 domain-containing protein</fullName>
    </recommendedName>
</protein>
<comment type="similarity">
    <text evidence="2">Belongs to the bacterial solute-binding protein SsuA/TauA family.</text>
</comment>
<feature type="domain" description="Ca3427-like PBP 2" evidence="4">
    <location>
        <begin position="94"/>
        <end position="195"/>
    </location>
</feature>
<gene>
    <name evidence="5" type="ORF">LTR97_009429</name>
</gene>
<evidence type="ECO:0000313" key="5">
    <source>
        <dbReference type="EMBL" id="KAK5694838.1"/>
    </source>
</evidence>
<dbReference type="Proteomes" id="UP001310594">
    <property type="component" value="Unassembled WGS sequence"/>
</dbReference>
<keyword evidence="3" id="KW-0732">Signal</keyword>
<evidence type="ECO:0000256" key="1">
    <source>
        <dbReference type="ARBA" id="ARBA00004418"/>
    </source>
</evidence>
<organism evidence="5 6">
    <name type="scientific">Elasticomyces elasticus</name>
    <dbReference type="NCBI Taxonomy" id="574655"/>
    <lineage>
        <taxon>Eukaryota</taxon>
        <taxon>Fungi</taxon>
        <taxon>Dikarya</taxon>
        <taxon>Ascomycota</taxon>
        <taxon>Pezizomycotina</taxon>
        <taxon>Dothideomycetes</taxon>
        <taxon>Dothideomycetidae</taxon>
        <taxon>Mycosphaerellales</taxon>
        <taxon>Teratosphaeriaceae</taxon>
        <taxon>Elasticomyces</taxon>
    </lineage>
</organism>
<dbReference type="PANTHER" id="PTHR30024:SF47">
    <property type="entry name" value="TAURINE-BINDING PERIPLASMIC PROTEIN"/>
    <property type="match status" value="1"/>
</dbReference>
<dbReference type="InterPro" id="IPR054364">
    <property type="entry name" value="Ca3427-like_PBP2"/>
</dbReference>
<dbReference type="PANTHER" id="PTHR30024">
    <property type="entry name" value="ALIPHATIC SULFONATES-BINDING PROTEIN-RELATED"/>
    <property type="match status" value="1"/>
</dbReference>
<evidence type="ECO:0000256" key="3">
    <source>
        <dbReference type="ARBA" id="ARBA00022729"/>
    </source>
</evidence>
<accession>A0AAN7VNE4</accession>
<comment type="subcellular location">
    <subcellularLocation>
        <location evidence="1">Periplasm</location>
    </subcellularLocation>
</comment>
<name>A0AAN7VNE4_9PEZI</name>
<proteinExistence type="inferred from homology"/>
<dbReference type="AlphaFoldDB" id="A0AAN7VNE4"/>
<dbReference type="EMBL" id="JAVRQU010000015">
    <property type="protein sequence ID" value="KAK5694838.1"/>
    <property type="molecule type" value="Genomic_DNA"/>
</dbReference>